<dbReference type="RefSeq" id="WP_201955226.1">
    <property type="nucleotide sequence ID" value="NZ_JAERRJ010000015.1"/>
</dbReference>
<organism evidence="1 2">
    <name type="scientific">Nocardia acididurans</name>
    <dbReference type="NCBI Taxonomy" id="2802282"/>
    <lineage>
        <taxon>Bacteria</taxon>
        <taxon>Bacillati</taxon>
        <taxon>Actinomycetota</taxon>
        <taxon>Actinomycetes</taxon>
        <taxon>Mycobacteriales</taxon>
        <taxon>Nocardiaceae</taxon>
        <taxon>Nocardia</taxon>
    </lineage>
</organism>
<evidence type="ECO:0000313" key="1">
    <source>
        <dbReference type="EMBL" id="MBL1079249.1"/>
    </source>
</evidence>
<keyword evidence="2" id="KW-1185">Reference proteome</keyword>
<evidence type="ECO:0000313" key="2">
    <source>
        <dbReference type="Proteomes" id="UP000602198"/>
    </source>
</evidence>
<reference evidence="1 2" key="1">
    <citation type="submission" date="2021-01" db="EMBL/GenBank/DDBJ databases">
        <title>WGS of actinomycetes isolated from Thailand.</title>
        <authorList>
            <person name="Thawai C."/>
        </authorList>
    </citation>
    <scope>NUCLEOTIDE SEQUENCE [LARGE SCALE GENOMIC DNA]</scope>
    <source>
        <strain evidence="1 2">LPG 2</strain>
    </source>
</reference>
<name>A0ABS1MG63_9NOCA</name>
<proteinExistence type="predicted"/>
<accession>A0ABS1MG63</accession>
<dbReference type="Proteomes" id="UP000602198">
    <property type="component" value="Unassembled WGS sequence"/>
</dbReference>
<sequence>MSDILDILHARCAEIAADAILTGEKHPSLTLSAPEVESLLDHLTDLNRRLRDAALAFERIHTVLHQRTAHPDAQARQAATIARHAAHTLH</sequence>
<dbReference type="EMBL" id="JAERRJ010000015">
    <property type="protein sequence ID" value="MBL1079249.1"/>
    <property type="molecule type" value="Genomic_DNA"/>
</dbReference>
<protein>
    <submittedName>
        <fullName evidence="1">Uncharacterized protein</fullName>
    </submittedName>
</protein>
<comment type="caution">
    <text evidence="1">The sequence shown here is derived from an EMBL/GenBank/DDBJ whole genome shotgun (WGS) entry which is preliminary data.</text>
</comment>
<gene>
    <name evidence="1" type="ORF">JK358_33070</name>
</gene>